<sequence length="335" mass="36200">MMVPFLVILGATLIGSLFLYLFPTFLANFLPEQNLFRKYGGSPHTRSLWAVVTGGSNGIGLEYCKHAASQGFNLLIIALPDDCLAAAASTLRTEFPGVLVETLGVNFRDTSLCFGGTLGERLRTWIKDGHEVALLALNAGVCLFEDAAWGTPGQLDMLHINVLANMHVFTALYPTICQRDTAGRRGGVLFTSSCMGCIPDPYGAGYAASKAYLASYALSLGPEAALHRVDVLALCPGFVRGTHFTRSLPKGGLAVLAALRLISQTPSQVASAAWRALGRWGVYTCETGLFGWLSHLCVQYAGGWLLAGAMRAAIPWTPDYRRHIRDSPERCQRSR</sequence>
<dbReference type="PANTHER" id="PTHR43899">
    <property type="entry name" value="RH59310P"/>
    <property type="match status" value="1"/>
</dbReference>
<evidence type="ECO:0000256" key="1">
    <source>
        <dbReference type="ARBA" id="ARBA00004240"/>
    </source>
</evidence>
<comment type="subcellular location">
    <subcellularLocation>
        <location evidence="1">Endoplasmic reticulum</location>
    </subcellularLocation>
</comment>
<keyword evidence="4" id="KW-1185">Reference proteome</keyword>
<dbReference type="Proteomes" id="UP001141327">
    <property type="component" value="Unassembled WGS sequence"/>
</dbReference>
<evidence type="ECO:0000313" key="4">
    <source>
        <dbReference type="Proteomes" id="UP001141327"/>
    </source>
</evidence>
<organism evidence="3 4">
    <name type="scientific">Paratrimastix pyriformis</name>
    <dbReference type="NCBI Taxonomy" id="342808"/>
    <lineage>
        <taxon>Eukaryota</taxon>
        <taxon>Metamonada</taxon>
        <taxon>Preaxostyla</taxon>
        <taxon>Paratrimastigidae</taxon>
        <taxon>Paratrimastix</taxon>
    </lineage>
</organism>
<dbReference type="SUPFAM" id="SSF51735">
    <property type="entry name" value="NAD(P)-binding Rossmann-fold domains"/>
    <property type="match status" value="1"/>
</dbReference>
<dbReference type="InterPro" id="IPR051019">
    <property type="entry name" value="VLCFA-Steroid_DH"/>
</dbReference>
<protein>
    <submittedName>
        <fullName evidence="3">Beta-keto acyl reductase</fullName>
    </submittedName>
</protein>
<reference evidence="3" key="1">
    <citation type="journal article" date="2022" name="bioRxiv">
        <title>Genomics of Preaxostyla Flagellates Illuminates Evolutionary Transitions and the Path Towards Mitochondrial Loss.</title>
        <authorList>
            <person name="Novak L.V.F."/>
            <person name="Treitli S.C."/>
            <person name="Pyrih J."/>
            <person name="Halakuc P."/>
            <person name="Pipaliya S.V."/>
            <person name="Vacek V."/>
            <person name="Brzon O."/>
            <person name="Soukal P."/>
            <person name="Eme L."/>
            <person name="Dacks J.B."/>
            <person name="Karnkowska A."/>
            <person name="Elias M."/>
            <person name="Hampl V."/>
        </authorList>
    </citation>
    <scope>NUCLEOTIDE SEQUENCE</scope>
    <source>
        <strain evidence="3">RCP-MX</strain>
    </source>
</reference>
<proteinExistence type="predicted"/>
<dbReference type="InterPro" id="IPR036291">
    <property type="entry name" value="NAD(P)-bd_dom_sf"/>
</dbReference>
<dbReference type="PROSITE" id="PS00061">
    <property type="entry name" value="ADH_SHORT"/>
    <property type="match status" value="1"/>
</dbReference>
<dbReference type="PANTHER" id="PTHR43899:SF4">
    <property type="entry name" value="17 BETA-HYDROXYSTEROID DEHYDROGENASE TYPE 3"/>
    <property type="match status" value="1"/>
</dbReference>
<keyword evidence="2" id="KW-0560">Oxidoreductase</keyword>
<dbReference type="EMBL" id="JAPMOS010000015">
    <property type="protein sequence ID" value="KAJ4460121.1"/>
    <property type="molecule type" value="Genomic_DNA"/>
</dbReference>
<dbReference type="Gene3D" id="3.40.50.720">
    <property type="entry name" value="NAD(P)-binding Rossmann-like Domain"/>
    <property type="match status" value="1"/>
</dbReference>
<dbReference type="PRINTS" id="PR00081">
    <property type="entry name" value="GDHRDH"/>
</dbReference>
<dbReference type="InterPro" id="IPR020904">
    <property type="entry name" value="Sc_DH/Rdtase_CS"/>
</dbReference>
<dbReference type="InterPro" id="IPR002347">
    <property type="entry name" value="SDR_fam"/>
</dbReference>
<evidence type="ECO:0000313" key="3">
    <source>
        <dbReference type="EMBL" id="KAJ4460121.1"/>
    </source>
</evidence>
<accession>A0ABQ8ULR7</accession>
<name>A0ABQ8ULR7_9EUKA</name>
<dbReference type="Pfam" id="PF00106">
    <property type="entry name" value="adh_short"/>
    <property type="match status" value="1"/>
</dbReference>
<evidence type="ECO:0000256" key="2">
    <source>
        <dbReference type="ARBA" id="ARBA00023002"/>
    </source>
</evidence>
<gene>
    <name evidence="3" type="ORF">PAPYR_3852</name>
</gene>
<comment type="caution">
    <text evidence="3">The sequence shown here is derived from an EMBL/GenBank/DDBJ whole genome shotgun (WGS) entry which is preliminary data.</text>
</comment>